<dbReference type="Pfam" id="PF01370">
    <property type="entry name" value="Epimerase"/>
    <property type="match status" value="1"/>
</dbReference>
<proteinExistence type="predicted"/>
<sequence length="339" mass="37877">MSDSRPRVVIAGASGFVGTALARAFAAEGYRITRIGRSADVVWGDRAGIEAVVDGAELIVNLAGKSVNCRYDDRNRHEILRSRVDTTRELADAVAHASRPPSLWLNASTATIYRHATDRPNTEAAGELGSGFSVDVARAWEEAFFAERLPETRRVALRMAIVIGDGPAIRMLLNVARAGLGGPQHDGPIPRHRRYRGIGPHPTADRPLWHRTRGRQRFSWVHIDDVVGAIRFIRDHDEIDGVVNVASPEPSDNRSLMRALRRIVRMPVGIPSWRWMLEPAMWLLRTEPELVLKSRWVLPERLVAGGYVFSHTDLDDALRAAASEVLRRRRARPRRSGRS</sequence>
<evidence type="ECO:0000259" key="2">
    <source>
        <dbReference type="Pfam" id="PF08338"/>
    </source>
</evidence>
<feature type="domain" description="NAD-dependent epimerase/dehydratase" evidence="1">
    <location>
        <begin position="8"/>
        <end position="246"/>
    </location>
</feature>
<name>A0A7D5JWS2_9MICO</name>
<evidence type="ECO:0000259" key="1">
    <source>
        <dbReference type="Pfam" id="PF01370"/>
    </source>
</evidence>
<dbReference type="InterPro" id="IPR036291">
    <property type="entry name" value="NAD(P)-bd_dom_sf"/>
</dbReference>
<dbReference type="PANTHER" id="PTHR11092">
    <property type="entry name" value="SUGAR NUCLEOTIDE EPIMERASE RELATED"/>
    <property type="match status" value="1"/>
</dbReference>
<dbReference type="Gene3D" id="3.40.50.720">
    <property type="entry name" value="NAD(P)-binding Rossmann-like Domain"/>
    <property type="match status" value="1"/>
</dbReference>
<dbReference type="AlphaFoldDB" id="A0A7D5JWS2"/>
<dbReference type="RefSeq" id="WP_178009433.1">
    <property type="nucleotide sequence ID" value="NZ_CP058316.1"/>
</dbReference>
<gene>
    <name evidence="3" type="ORF">HW566_00405</name>
</gene>
<dbReference type="InterPro" id="IPR001509">
    <property type="entry name" value="Epimerase_deHydtase"/>
</dbReference>
<protein>
    <submittedName>
        <fullName evidence="3">DUF1731 domain-containing protein</fullName>
    </submittedName>
</protein>
<evidence type="ECO:0000313" key="3">
    <source>
        <dbReference type="EMBL" id="QLD10383.1"/>
    </source>
</evidence>
<dbReference type="SUPFAM" id="SSF51735">
    <property type="entry name" value="NAD(P)-binding Rossmann-fold domains"/>
    <property type="match status" value="1"/>
</dbReference>
<dbReference type="Pfam" id="PF08338">
    <property type="entry name" value="DUF1731"/>
    <property type="match status" value="1"/>
</dbReference>
<feature type="domain" description="DUF1731" evidence="2">
    <location>
        <begin position="283"/>
        <end position="320"/>
    </location>
</feature>
<dbReference type="PANTHER" id="PTHR11092:SF0">
    <property type="entry name" value="EPIMERASE FAMILY PROTEIN SDR39U1"/>
    <property type="match status" value="1"/>
</dbReference>
<dbReference type="Proteomes" id="UP000509638">
    <property type="component" value="Chromosome"/>
</dbReference>
<dbReference type="EMBL" id="CP058316">
    <property type="protein sequence ID" value="QLD10383.1"/>
    <property type="molecule type" value="Genomic_DNA"/>
</dbReference>
<organism evidence="3 4">
    <name type="scientific">Microbacterium oleivorans</name>
    <dbReference type="NCBI Taxonomy" id="273677"/>
    <lineage>
        <taxon>Bacteria</taxon>
        <taxon>Bacillati</taxon>
        <taxon>Actinomycetota</taxon>
        <taxon>Actinomycetes</taxon>
        <taxon>Micrococcales</taxon>
        <taxon>Microbacteriaceae</taxon>
        <taxon>Microbacterium</taxon>
    </lineage>
</organism>
<reference evidence="3 4" key="1">
    <citation type="submission" date="2020-06" db="EMBL/GenBank/DDBJ databases">
        <authorList>
            <person name="Jo H."/>
        </authorList>
    </citation>
    <scope>NUCLEOTIDE SEQUENCE [LARGE SCALE GENOMIC DNA]</scope>
    <source>
        <strain evidence="3 4">I46</strain>
    </source>
</reference>
<evidence type="ECO:0000313" key="4">
    <source>
        <dbReference type="Proteomes" id="UP000509638"/>
    </source>
</evidence>
<dbReference type="InterPro" id="IPR013549">
    <property type="entry name" value="DUF1731"/>
</dbReference>
<accession>A0A7D5JWS2</accession>